<sequence length="335" mass="36877">MPKKQKLQGRKVQKPNKLAAKVSAGPTTTAHAARSPLGKPISHYKAECNLKSFRKEAKRVGFDAQAYLENGYCILRPLWRDKEVQLALAAAQRVRSGSRSSDNQGEFVFLRGSSTPDKLLLFSLLNRYLPFLHQLLEGIVLPGSNNSPYGHHNQVQVAVKRPGFEGYTDLARMSSSRVGHIDQSSAKQTPPGKPTSNYSVLFGVVLSGETKTRSDAGNLYLAPGSYQKLAKAFQAFQGKVPWHPNITEHYLGEEDPKMEAVRASPGEAILMHHQTVHGVGPNHSNTVQSFVERISLFIGDYSESLSLVCPANHPSLQRTVSMCTFESLPVDVLMD</sequence>
<accession>A0ABP0RY12</accession>
<evidence type="ECO:0000256" key="1">
    <source>
        <dbReference type="SAM" id="MobiDB-lite"/>
    </source>
</evidence>
<dbReference type="EMBL" id="CAXAMN010026583">
    <property type="protein sequence ID" value="CAK9104212.1"/>
    <property type="molecule type" value="Genomic_DNA"/>
</dbReference>
<dbReference type="InterPro" id="IPR008775">
    <property type="entry name" value="Phytyl_CoA_dOase-like"/>
</dbReference>
<proteinExistence type="predicted"/>
<evidence type="ECO:0008006" key="4">
    <source>
        <dbReference type="Google" id="ProtNLM"/>
    </source>
</evidence>
<dbReference type="Gene3D" id="2.60.120.620">
    <property type="entry name" value="q2cbj1_9rhob like domain"/>
    <property type="match status" value="1"/>
</dbReference>
<feature type="compositionally biased region" description="Basic residues" evidence="1">
    <location>
        <begin position="1"/>
        <end position="14"/>
    </location>
</feature>
<gene>
    <name evidence="2" type="ORF">CCMP2556_LOCUS48873</name>
</gene>
<evidence type="ECO:0000313" key="3">
    <source>
        <dbReference type="Proteomes" id="UP001642484"/>
    </source>
</evidence>
<name>A0ABP0RY12_9DINO</name>
<organism evidence="2 3">
    <name type="scientific">Durusdinium trenchii</name>
    <dbReference type="NCBI Taxonomy" id="1381693"/>
    <lineage>
        <taxon>Eukaryota</taxon>
        <taxon>Sar</taxon>
        <taxon>Alveolata</taxon>
        <taxon>Dinophyceae</taxon>
        <taxon>Suessiales</taxon>
        <taxon>Symbiodiniaceae</taxon>
        <taxon>Durusdinium</taxon>
    </lineage>
</organism>
<evidence type="ECO:0000313" key="2">
    <source>
        <dbReference type="EMBL" id="CAK9104212.1"/>
    </source>
</evidence>
<dbReference type="Pfam" id="PF05721">
    <property type="entry name" value="PhyH"/>
    <property type="match status" value="1"/>
</dbReference>
<dbReference type="Proteomes" id="UP001642484">
    <property type="component" value="Unassembled WGS sequence"/>
</dbReference>
<protein>
    <recommendedName>
        <fullName evidence="4">Phytanoyl-CoA dioxygenase</fullName>
    </recommendedName>
</protein>
<dbReference type="SUPFAM" id="SSF51197">
    <property type="entry name" value="Clavaminate synthase-like"/>
    <property type="match status" value="1"/>
</dbReference>
<feature type="region of interest" description="Disordered" evidence="1">
    <location>
        <begin position="1"/>
        <end position="36"/>
    </location>
</feature>
<keyword evidence="3" id="KW-1185">Reference proteome</keyword>
<reference evidence="2 3" key="1">
    <citation type="submission" date="2024-02" db="EMBL/GenBank/DDBJ databases">
        <authorList>
            <person name="Chen Y."/>
            <person name="Shah S."/>
            <person name="Dougan E. K."/>
            <person name="Thang M."/>
            <person name="Chan C."/>
        </authorList>
    </citation>
    <scope>NUCLEOTIDE SEQUENCE [LARGE SCALE GENOMIC DNA]</scope>
</reference>
<comment type="caution">
    <text evidence="2">The sequence shown here is derived from an EMBL/GenBank/DDBJ whole genome shotgun (WGS) entry which is preliminary data.</text>
</comment>